<dbReference type="PANTHER" id="PTHR34545">
    <property type="entry name" value="CLAVATA3/ESR (CLE)-RELATED PROTEIN 22"/>
    <property type="match status" value="1"/>
</dbReference>
<dbReference type="GO" id="GO:0048731">
    <property type="term" value="P:system development"/>
    <property type="evidence" value="ECO:0007669"/>
    <property type="project" value="InterPro"/>
</dbReference>
<feature type="region of interest" description="Disordered" evidence="1">
    <location>
        <begin position="33"/>
        <end position="67"/>
    </location>
</feature>
<organism evidence="3 4">
    <name type="scientific">Punica granatum</name>
    <name type="common">Pomegranate</name>
    <dbReference type="NCBI Taxonomy" id="22663"/>
    <lineage>
        <taxon>Eukaryota</taxon>
        <taxon>Viridiplantae</taxon>
        <taxon>Streptophyta</taxon>
        <taxon>Embryophyta</taxon>
        <taxon>Tracheophyta</taxon>
        <taxon>Spermatophyta</taxon>
        <taxon>Magnoliopsida</taxon>
        <taxon>eudicotyledons</taxon>
        <taxon>Gunneridae</taxon>
        <taxon>Pentapetalae</taxon>
        <taxon>rosids</taxon>
        <taxon>malvids</taxon>
        <taxon>Myrtales</taxon>
        <taxon>Lythraceae</taxon>
        <taxon>Punica</taxon>
    </lineage>
</organism>
<dbReference type="AlphaFoldDB" id="A0A218WNI3"/>
<dbReference type="Proteomes" id="UP000197138">
    <property type="component" value="Unassembled WGS sequence"/>
</dbReference>
<dbReference type="InterPro" id="IPR033249">
    <property type="entry name" value="CLE_plant"/>
</dbReference>
<evidence type="ECO:0000313" key="3">
    <source>
        <dbReference type="EMBL" id="OWM73552.1"/>
    </source>
</evidence>
<feature type="signal peptide" evidence="2">
    <location>
        <begin position="1"/>
        <end position="31"/>
    </location>
</feature>
<evidence type="ECO:0000256" key="2">
    <source>
        <dbReference type="SAM" id="SignalP"/>
    </source>
</evidence>
<dbReference type="PANTHER" id="PTHR34545:SF1">
    <property type="entry name" value="CLAVATA3_ESR (CLE)-RELATED PROTEIN 22"/>
    <property type="match status" value="1"/>
</dbReference>
<feature type="compositionally biased region" description="Low complexity" evidence="1">
    <location>
        <begin position="42"/>
        <end position="66"/>
    </location>
</feature>
<accession>A0A218WNI3</accession>
<name>A0A218WNI3_PUNGR</name>
<protein>
    <submittedName>
        <fullName evidence="3">Uncharacterized protein</fullName>
    </submittedName>
</protein>
<feature type="chain" id="PRO_5012329671" evidence="2">
    <location>
        <begin position="32"/>
        <end position="89"/>
    </location>
</feature>
<keyword evidence="2" id="KW-0732">Signal</keyword>
<gene>
    <name evidence="3" type="ORF">CDL15_Pgr026651</name>
</gene>
<comment type="caution">
    <text evidence="3">The sequence shown here is derived from an EMBL/GenBank/DDBJ whole genome shotgun (WGS) entry which is preliminary data.</text>
</comment>
<reference evidence="4" key="1">
    <citation type="journal article" date="2017" name="Plant J.">
        <title>The pomegranate (Punica granatum L.) genome and the genomics of punicalagin biosynthesis.</title>
        <authorList>
            <person name="Qin G."/>
            <person name="Xu C."/>
            <person name="Ming R."/>
            <person name="Tang H."/>
            <person name="Guyot R."/>
            <person name="Kramer E.M."/>
            <person name="Hu Y."/>
            <person name="Yi X."/>
            <person name="Qi Y."/>
            <person name="Xu X."/>
            <person name="Gao Z."/>
            <person name="Pan H."/>
            <person name="Jian J."/>
            <person name="Tian Y."/>
            <person name="Yue Z."/>
            <person name="Xu Y."/>
        </authorList>
    </citation>
    <scope>NUCLEOTIDE SEQUENCE [LARGE SCALE GENOMIC DNA]</scope>
    <source>
        <strain evidence="4">cv. Dabenzi</strain>
    </source>
</reference>
<evidence type="ECO:0000256" key="1">
    <source>
        <dbReference type="SAM" id="MobiDB-lite"/>
    </source>
</evidence>
<proteinExistence type="predicted"/>
<sequence>MKLMGCSRKELSFCSLLLLLVLLLLLRASSSDGSARFGSVKTASLSSPSASDLSPLSTSNGSSSSSAVFGDVKRKVYTGPNPLHNRRRR</sequence>
<evidence type="ECO:0000313" key="4">
    <source>
        <dbReference type="Proteomes" id="UP000197138"/>
    </source>
</evidence>
<dbReference type="EMBL" id="MTKT01003950">
    <property type="protein sequence ID" value="OWM73552.1"/>
    <property type="molecule type" value="Genomic_DNA"/>
</dbReference>